<dbReference type="InterPro" id="IPR024344">
    <property type="entry name" value="MDMPI_metal-binding"/>
</dbReference>
<dbReference type="NCBIfam" id="TIGR03083">
    <property type="entry name" value="maleylpyruvate isomerase family mycothiol-dependent enzyme"/>
    <property type="match status" value="1"/>
</dbReference>
<organism evidence="2 3">
    <name type="scientific">Flexivirga endophytica</name>
    <dbReference type="NCBI Taxonomy" id="1849103"/>
    <lineage>
        <taxon>Bacteria</taxon>
        <taxon>Bacillati</taxon>
        <taxon>Actinomycetota</taxon>
        <taxon>Actinomycetes</taxon>
        <taxon>Micrococcales</taxon>
        <taxon>Dermacoccaceae</taxon>
        <taxon>Flexivirga</taxon>
    </lineage>
</organism>
<evidence type="ECO:0000259" key="1">
    <source>
        <dbReference type="Pfam" id="PF11716"/>
    </source>
</evidence>
<dbReference type="Gene3D" id="1.20.120.450">
    <property type="entry name" value="dinb family like domain"/>
    <property type="match status" value="1"/>
</dbReference>
<reference evidence="2" key="2">
    <citation type="submission" date="2020-09" db="EMBL/GenBank/DDBJ databases">
        <authorList>
            <person name="Sun Q."/>
            <person name="Zhou Y."/>
        </authorList>
    </citation>
    <scope>NUCLEOTIDE SEQUENCE</scope>
    <source>
        <strain evidence="2">CGMCC 1.15085</strain>
    </source>
</reference>
<dbReference type="EMBL" id="BMHI01000009">
    <property type="protein sequence ID" value="GGB47732.1"/>
    <property type="molecule type" value="Genomic_DNA"/>
</dbReference>
<dbReference type="Proteomes" id="UP000636793">
    <property type="component" value="Unassembled WGS sequence"/>
</dbReference>
<gene>
    <name evidence="2" type="ORF">GCM10011492_43640</name>
</gene>
<sequence>MDVEKVWRAIDAERAALATLLAGLTREQWATPSACAGWTVQDVAAHVIAHPQYRVRDVPGMVWRGRGGFNTITYVEGKRRGAQSPGQILSDFERFAESRRLAPFTTPAEALIDALVHTQDIVRPLGIDHPMAVDAAAAAATRTLKQAWVFGTRELLRTKRLVATDADWSHGAGPVVSAPIAELLMLTTGRAARISAY</sequence>
<dbReference type="Pfam" id="PF11716">
    <property type="entry name" value="MDMPI_N"/>
    <property type="match status" value="1"/>
</dbReference>
<dbReference type="RefSeq" id="WP_188839200.1">
    <property type="nucleotide sequence ID" value="NZ_BMHI01000009.1"/>
</dbReference>
<reference evidence="2" key="1">
    <citation type="journal article" date="2014" name="Int. J. Syst. Evol. Microbiol.">
        <title>Complete genome sequence of Corynebacterium casei LMG S-19264T (=DSM 44701T), isolated from a smear-ripened cheese.</title>
        <authorList>
            <consortium name="US DOE Joint Genome Institute (JGI-PGF)"/>
            <person name="Walter F."/>
            <person name="Albersmeier A."/>
            <person name="Kalinowski J."/>
            <person name="Ruckert C."/>
        </authorList>
    </citation>
    <scope>NUCLEOTIDE SEQUENCE</scope>
    <source>
        <strain evidence="2">CGMCC 1.15085</strain>
    </source>
</reference>
<dbReference type="SUPFAM" id="SSF109854">
    <property type="entry name" value="DinB/YfiT-like putative metalloenzymes"/>
    <property type="match status" value="1"/>
</dbReference>
<feature type="domain" description="Mycothiol-dependent maleylpyruvate isomerase metal-binding" evidence="1">
    <location>
        <begin position="11"/>
        <end position="110"/>
    </location>
</feature>
<evidence type="ECO:0000313" key="2">
    <source>
        <dbReference type="EMBL" id="GGB47732.1"/>
    </source>
</evidence>
<name>A0A916X093_9MICO</name>
<evidence type="ECO:0000313" key="3">
    <source>
        <dbReference type="Proteomes" id="UP000636793"/>
    </source>
</evidence>
<protein>
    <recommendedName>
        <fullName evidence="1">Mycothiol-dependent maleylpyruvate isomerase metal-binding domain-containing protein</fullName>
    </recommendedName>
</protein>
<dbReference type="InterPro" id="IPR017517">
    <property type="entry name" value="Maleyloyr_isom"/>
</dbReference>
<dbReference type="AlphaFoldDB" id="A0A916X093"/>
<accession>A0A916X093</accession>
<proteinExistence type="predicted"/>
<comment type="caution">
    <text evidence="2">The sequence shown here is derived from an EMBL/GenBank/DDBJ whole genome shotgun (WGS) entry which is preliminary data.</text>
</comment>
<keyword evidence="3" id="KW-1185">Reference proteome</keyword>
<dbReference type="InterPro" id="IPR034660">
    <property type="entry name" value="DinB/YfiT-like"/>
</dbReference>
<dbReference type="GO" id="GO:0046872">
    <property type="term" value="F:metal ion binding"/>
    <property type="evidence" value="ECO:0007669"/>
    <property type="project" value="InterPro"/>
</dbReference>